<reference evidence="2" key="2">
    <citation type="submission" date="2023-05" db="EMBL/GenBank/DDBJ databases">
        <authorList>
            <consortium name="Lawrence Berkeley National Laboratory"/>
            <person name="Steindorff A."/>
            <person name="Hensen N."/>
            <person name="Bonometti L."/>
            <person name="Westerberg I."/>
            <person name="Brannstrom I.O."/>
            <person name="Guillou S."/>
            <person name="Cros-Aarteil S."/>
            <person name="Calhoun S."/>
            <person name="Haridas S."/>
            <person name="Kuo A."/>
            <person name="Mondo S."/>
            <person name="Pangilinan J."/>
            <person name="Riley R."/>
            <person name="Labutti K."/>
            <person name="Andreopoulos B."/>
            <person name="Lipzen A."/>
            <person name="Chen C."/>
            <person name="Yanf M."/>
            <person name="Daum C."/>
            <person name="Ng V."/>
            <person name="Clum A."/>
            <person name="Ohm R."/>
            <person name="Martin F."/>
            <person name="Silar P."/>
            <person name="Natvig D."/>
            <person name="Lalanne C."/>
            <person name="Gautier V."/>
            <person name="Ament-Velasquez S.L."/>
            <person name="Kruys A."/>
            <person name="Hutchinson M.I."/>
            <person name="Powell A.J."/>
            <person name="Barry K."/>
            <person name="Miller A.N."/>
            <person name="Grigoriev I.V."/>
            <person name="Debuchy R."/>
            <person name="Gladieux P."/>
            <person name="Thoren M.H."/>
            <person name="Johannesson H."/>
        </authorList>
    </citation>
    <scope>NUCLEOTIDE SEQUENCE</scope>
    <source>
        <strain evidence="2">CBS 359.72</strain>
    </source>
</reference>
<reference evidence="2" key="1">
    <citation type="journal article" date="2023" name="Mol. Phylogenet. Evol.">
        <title>Genome-scale phylogeny and comparative genomics of the fungal order Sordariales.</title>
        <authorList>
            <person name="Hensen N."/>
            <person name="Bonometti L."/>
            <person name="Westerberg I."/>
            <person name="Brannstrom I.O."/>
            <person name="Guillou S."/>
            <person name="Cros-Aarteil S."/>
            <person name="Calhoun S."/>
            <person name="Haridas S."/>
            <person name="Kuo A."/>
            <person name="Mondo S."/>
            <person name="Pangilinan J."/>
            <person name="Riley R."/>
            <person name="LaButti K."/>
            <person name="Andreopoulos B."/>
            <person name="Lipzen A."/>
            <person name="Chen C."/>
            <person name="Yan M."/>
            <person name="Daum C."/>
            <person name="Ng V."/>
            <person name="Clum A."/>
            <person name="Steindorff A."/>
            <person name="Ohm R.A."/>
            <person name="Martin F."/>
            <person name="Silar P."/>
            <person name="Natvig D.O."/>
            <person name="Lalanne C."/>
            <person name="Gautier V."/>
            <person name="Ament-Velasquez S.L."/>
            <person name="Kruys A."/>
            <person name="Hutchinson M.I."/>
            <person name="Powell A.J."/>
            <person name="Barry K."/>
            <person name="Miller A.N."/>
            <person name="Grigoriev I.V."/>
            <person name="Debuchy R."/>
            <person name="Gladieux P."/>
            <person name="Hiltunen Thoren M."/>
            <person name="Johannesson H."/>
        </authorList>
    </citation>
    <scope>NUCLEOTIDE SEQUENCE</scope>
    <source>
        <strain evidence="2">CBS 359.72</strain>
    </source>
</reference>
<comment type="caution">
    <text evidence="2">The sequence shown here is derived from an EMBL/GenBank/DDBJ whole genome shotgun (WGS) entry which is preliminary data.</text>
</comment>
<evidence type="ECO:0000313" key="3">
    <source>
        <dbReference type="Proteomes" id="UP001303647"/>
    </source>
</evidence>
<dbReference type="Proteomes" id="UP001303647">
    <property type="component" value="Unassembled WGS sequence"/>
</dbReference>
<feature type="domain" description="F-box" evidence="1">
    <location>
        <begin position="2"/>
        <end position="51"/>
    </location>
</feature>
<proteinExistence type="predicted"/>
<accession>A0AAN7HH17</accession>
<evidence type="ECO:0000259" key="1">
    <source>
        <dbReference type="PROSITE" id="PS50181"/>
    </source>
</evidence>
<dbReference type="Pfam" id="PF12937">
    <property type="entry name" value="F-box-like"/>
    <property type="match status" value="1"/>
</dbReference>
<name>A0AAN7HH17_9PEZI</name>
<organism evidence="2 3">
    <name type="scientific">Corynascus novoguineensis</name>
    <dbReference type="NCBI Taxonomy" id="1126955"/>
    <lineage>
        <taxon>Eukaryota</taxon>
        <taxon>Fungi</taxon>
        <taxon>Dikarya</taxon>
        <taxon>Ascomycota</taxon>
        <taxon>Pezizomycotina</taxon>
        <taxon>Sordariomycetes</taxon>
        <taxon>Sordariomycetidae</taxon>
        <taxon>Sordariales</taxon>
        <taxon>Chaetomiaceae</taxon>
        <taxon>Corynascus</taxon>
    </lineage>
</organism>
<dbReference type="SUPFAM" id="SSF81383">
    <property type="entry name" value="F-box domain"/>
    <property type="match status" value="1"/>
</dbReference>
<evidence type="ECO:0000313" key="2">
    <source>
        <dbReference type="EMBL" id="KAK4249571.1"/>
    </source>
</evidence>
<keyword evidence="3" id="KW-1185">Reference proteome</keyword>
<sequence length="630" mass="70061">MTHRLPDLPDDILFLVLANLECTRDFRALALSCRRLHRLVSSDGWRIFVRTKFPSLAVPAPAAGSRTWRQLAESMTWQSRCWDKRSLQFHVLLPRQEFSGHGRRYGDGLGGFMSVVDAHLDLATQQELVVWGAGEDIHARYRERQGRGKASKVSWHKLGGNDSGLRGGYDDVKTLKVVKHGGSRAIIAGRHNGELSLLSAEPNCFGERIAQLGPVTEQNTSSQQLSEPDTINSLDIFQSSSGPLLAAAAKTTLRIYGLPEDDAEVISPLSTYDLRDNILFFSSARLGAARWLDNGDTIAMALVGCKDPLRYLARTPTGWSHHAAAKNERMEKEFGASFARTVTPNSLEPVHYLQSGARRGTSLLLSSWKDGTIRLQDLRTPSPFDGVYQDNVDPWSNAESLMAYGTERFVAGGADGLTIQVFDFRWPKAYYHTSGLPCLGRSPFPRPHQPFMKPPVAELQGGVQCDHVMGRLCRWHTLSQNLYFRPNAKFFLSNSLRQYKSSSVWSLARPSDVSPNFYIGLTGGVIEATLEQTPDTYPPNTATVDPNFGFDDWRAGVPAASGYKGRLLLPALMETGDGYSYKGNDRSILLPALNRYHGPAEWMASRGSLAKHHRLDNGYQEETDFMRELS</sequence>
<dbReference type="PROSITE" id="PS50181">
    <property type="entry name" value="FBOX"/>
    <property type="match status" value="1"/>
</dbReference>
<dbReference type="EMBL" id="MU857622">
    <property type="protein sequence ID" value="KAK4249571.1"/>
    <property type="molecule type" value="Genomic_DNA"/>
</dbReference>
<protein>
    <recommendedName>
        <fullName evidence="1">F-box domain-containing protein</fullName>
    </recommendedName>
</protein>
<dbReference type="InterPro" id="IPR036047">
    <property type="entry name" value="F-box-like_dom_sf"/>
</dbReference>
<dbReference type="AlphaFoldDB" id="A0AAN7HH17"/>
<dbReference type="InterPro" id="IPR036322">
    <property type="entry name" value="WD40_repeat_dom_sf"/>
</dbReference>
<dbReference type="InterPro" id="IPR001810">
    <property type="entry name" value="F-box_dom"/>
</dbReference>
<dbReference type="SUPFAM" id="SSF50978">
    <property type="entry name" value="WD40 repeat-like"/>
    <property type="match status" value="1"/>
</dbReference>
<gene>
    <name evidence="2" type="ORF">C7999DRAFT_12591</name>
</gene>